<evidence type="ECO:0000256" key="1">
    <source>
        <dbReference type="SAM" id="MobiDB-lite"/>
    </source>
</evidence>
<dbReference type="RefSeq" id="WP_012919098.1">
    <property type="nucleotide sequence ID" value="NC_013729.1"/>
</dbReference>
<keyword evidence="3" id="KW-1185">Reference proteome</keyword>
<reference evidence="3" key="1">
    <citation type="submission" date="2009-09" db="EMBL/GenBank/DDBJ databases">
        <title>The complete genome of Kribbella flavida DSM 17836.</title>
        <authorList>
            <consortium name="US DOE Joint Genome Institute (JGI-PGF)"/>
            <person name="Lucas S."/>
            <person name="Copeland A."/>
            <person name="Lapidus A."/>
            <person name="Glavina del Rio T."/>
            <person name="Dalin E."/>
            <person name="Tice H."/>
            <person name="Bruce D."/>
            <person name="Goodwin L."/>
            <person name="Pitluck S."/>
            <person name="Kyrpides N."/>
            <person name="Mavromatis K."/>
            <person name="Ivanova N."/>
            <person name="Saunders E."/>
            <person name="Brettin T."/>
            <person name="Detter J.C."/>
            <person name="Han C."/>
            <person name="Larimer F."/>
            <person name="Land M."/>
            <person name="Hauser L."/>
            <person name="Markowitz V."/>
            <person name="Cheng J.-F."/>
            <person name="Hugenholtz P."/>
            <person name="Woyke T."/>
            <person name="Wu D."/>
            <person name="Pukall R."/>
            <person name="Klenk H.-P."/>
            <person name="Eisen J.A."/>
        </authorList>
    </citation>
    <scope>NUCLEOTIDE SEQUENCE [LARGE SCALE GENOMIC DNA]</scope>
    <source>
        <strain evidence="3">DSM 17836 / JCM 10339 / NBRC 14399</strain>
    </source>
</reference>
<dbReference type="HOGENOM" id="CLU_753947_0_0_11"/>
<protein>
    <submittedName>
        <fullName evidence="2">Uncharacterized protein</fullName>
    </submittedName>
</protein>
<dbReference type="AlphaFoldDB" id="D2PKN0"/>
<proteinExistence type="predicted"/>
<name>D2PKN0_KRIFD</name>
<organism evidence="2 3">
    <name type="scientific">Kribbella flavida (strain DSM 17836 / JCM 10339 / NBRC 14399)</name>
    <dbReference type="NCBI Taxonomy" id="479435"/>
    <lineage>
        <taxon>Bacteria</taxon>
        <taxon>Bacillati</taxon>
        <taxon>Actinomycetota</taxon>
        <taxon>Actinomycetes</taxon>
        <taxon>Propionibacteriales</taxon>
        <taxon>Kribbellaceae</taxon>
        <taxon>Kribbella</taxon>
    </lineage>
</organism>
<dbReference type="Proteomes" id="UP000007967">
    <property type="component" value="Chromosome"/>
</dbReference>
<sequence length="367" mass="40082">MAGRHPASEVPDVGDGLWERIQDAVLAESGAAKTLWNGQLHYTDPNQRVRGSAAADGTVRLSRELVVRPLQEMYEQQGRPNNREQLIAWRNAVKTVAHEFSHLAAEPGFEHVDRALGMRRPEFTPIEEGTTEAWSQARLDRVIDRVLPPEFAAQLKSVRGVESYPAWAPAARAFAQSVGAEIGLDYREVLDQLNRAGRTGKGQVAADLLFDASELPSLVPTDAQAAVRAEIRAAIDQGFADLLPLRDDRSADLRTTSGQRGTEIAHAAAQAVRRAERRFQPPAAGERVVDRSQVRLEIISSPSRAERSGTAGDRPAATPSEGELAALRALLQSQSPPSRLPAADPAQTRPRATHTTSRPNDNRPRNR</sequence>
<dbReference type="STRING" id="479435.Kfla_1441"/>
<reference evidence="2 3" key="2">
    <citation type="journal article" date="2010" name="Stand. Genomic Sci.">
        <title>Complete genome sequence of Kribbella flavida type strain (IFO 14399).</title>
        <authorList>
            <person name="Pukall R."/>
            <person name="Lapidus A."/>
            <person name="Glavina Del Rio T."/>
            <person name="Copeland A."/>
            <person name="Tice H."/>
            <person name="Cheng J.-F."/>
            <person name="Lucas S."/>
            <person name="Chen F."/>
            <person name="Nolan M."/>
            <person name="LaButti K."/>
            <person name="Pati A."/>
            <person name="Ivanova N."/>
            <person name="Mavrommatis K."/>
            <person name="Mikhailova N."/>
            <person name="Pitluck S."/>
            <person name="Bruce D."/>
            <person name="Goodwin L."/>
            <person name="Land M."/>
            <person name="Hauser L."/>
            <person name="Chang Y.-J."/>
            <person name="Jeffries C.D."/>
            <person name="Chen A."/>
            <person name="Palaniappan K."/>
            <person name="Chain P."/>
            <person name="Rohde M."/>
            <person name="Goeker M."/>
            <person name="Bristow J."/>
            <person name="Eisen J.A."/>
            <person name="Markowitz V."/>
            <person name="Hugenholtz P."/>
            <person name="Kyrpides N.C."/>
            <person name="Klenk H.-P."/>
            <person name="Brettin T."/>
        </authorList>
    </citation>
    <scope>NUCLEOTIDE SEQUENCE [LARGE SCALE GENOMIC DNA]</scope>
    <source>
        <strain evidence="3">DSM 17836 / JCM 10339 / NBRC 14399</strain>
    </source>
</reference>
<dbReference type="OrthoDB" id="3818945at2"/>
<accession>D2PKN0</accession>
<dbReference type="EMBL" id="CP001736">
    <property type="protein sequence ID" value="ADB30542.1"/>
    <property type="molecule type" value="Genomic_DNA"/>
</dbReference>
<feature type="region of interest" description="Disordered" evidence="1">
    <location>
        <begin position="300"/>
        <end position="367"/>
    </location>
</feature>
<evidence type="ECO:0000313" key="2">
    <source>
        <dbReference type="EMBL" id="ADB30542.1"/>
    </source>
</evidence>
<gene>
    <name evidence="2" type="ordered locus">Kfla_1441</name>
</gene>
<dbReference type="KEGG" id="kfl:Kfla_1441"/>
<evidence type="ECO:0000313" key="3">
    <source>
        <dbReference type="Proteomes" id="UP000007967"/>
    </source>
</evidence>